<protein>
    <recommendedName>
        <fullName evidence="4">Large ribosomal subunit protein eL22</fullName>
    </recommendedName>
    <alternativeName>
        <fullName evidence="5">60S ribosomal protein L22</fullName>
    </alternativeName>
</protein>
<dbReference type="SUPFAM" id="SSF53098">
    <property type="entry name" value="Ribonuclease H-like"/>
    <property type="match status" value="1"/>
</dbReference>
<keyword evidence="3" id="KW-0687">Ribonucleoprotein</keyword>
<evidence type="ECO:0000256" key="1">
    <source>
        <dbReference type="ARBA" id="ARBA00007817"/>
    </source>
</evidence>
<dbReference type="GO" id="GO:0005840">
    <property type="term" value="C:ribosome"/>
    <property type="evidence" value="ECO:0007669"/>
    <property type="project" value="UniProtKB-KW"/>
</dbReference>
<dbReference type="GO" id="GO:0003723">
    <property type="term" value="F:RNA binding"/>
    <property type="evidence" value="ECO:0007669"/>
    <property type="project" value="TreeGrafter"/>
</dbReference>
<dbReference type="InterPro" id="IPR002671">
    <property type="entry name" value="Ribosomal_eL22"/>
</dbReference>
<dbReference type="GO" id="GO:0003735">
    <property type="term" value="F:structural constituent of ribosome"/>
    <property type="evidence" value="ECO:0007669"/>
    <property type="project" value="InterPro"/>
</dbReference>
<comment type="similarity">
    <text evidence="1">Belongs to the eukaryotic ribosomal protein eL22 family.</text>
</comment>
<proteinExistence type="inferred from homology"/>
<sequence>MFLMALRRFVARRGRCTTIYCDNGTNFVGAANCLRLLDWNKVIKHGAINNIHWKFNPPTAAWWGGWWERLIRVMKDLLKRVLGRALLSQEEMFTVLCDCESLMNSRPLTYISENNKDPVPLSPSMFLQDIQEWRTPDLDSVDQKSLNRRVKYRQALQKDLRNRFPLLAESCNKRGNFHRVFLWKFNKFFAMAVVHKKKVVKPLLKGKAKKKKLIPKKFTIDSSHPVEDGIMVVTDFEKFLHERIKVNGKTGNLGNAVTIERNKSKITVTADCRFCKRYLKYLTKKYLKKHNLRDWLRVVANGKESYELRYFQINNEEDEDEEDNE</sequence>
<dbReference type="FunFam" id="3.30.1360.210:FF:000001">
    <property type="entry name" value="60S ribosomal protein L22 1"/>
    <property type="match status" value="1"/>
</dbReference>
<dbReference type="InterPro" id="IPR012337">
    <property type="entry name" value="RNaseH-like_sf"/>
</dbReference>
<dbReference type="EMBL" id="JAFNEN010000754">
    <property type="protein sequence ID" value="KAG8177758.1"/>
    <property type="molecule type" value="Genomic_DNA"/>
</dbReference>
<organism evidence="6 7">
    <name type="scientific">Oedothorax gibbosus</name>
    <dbReference type="NCBI Taxonomy" id="931172"/>
    <lineage>
        <taxon>Eukaryota</taxon>
        <taxon>Metazoa</taxon>
        <taxon>Ecdysozoa</taxon>
        <taxon>Arthropoda</taxon>
        <taxon>Chelicerata</taxon>
        <taxon>Arachnida</taxon>
        <taxon>Araneae</taxon>
        <taxon>Araneomorphae</taxon>
        <taxon>Entelegynae</taxon>
        <taxon>Araneoidea</taxon>
        <taxon>Linyphiidae</taxon>
        <taxon>Erigoninae</taxon>
        <taxon>Oedothorax</taxon>
    </lineage>
</organism>
<keyword evidence="2" id="KW-0689">Ribosomal protein</keyword>
<dbReference type="Gene3D" id="3.30.420.10">
    <property type="entry name" value="Ribonuclease H-like superfamily/Ribonuclease H"/>
    <property type="match status" value="1"/>
</dbReference>
<evidence type="ECO:0000256" key="4">
    <source>
        <dbReference type="ARBA" id="ARBA00040613"/>
    </source>
</evidence>
<dbReference type="Pfam" id="PF01776">
    <property type="entry name" value="Ribosomal_L22e"/>
    <property type="match status" value="1"/>
</dbReference>
<dbReference type="PANTHER" id="PTHR10064:SF0">
    <property type="entry name" value="FI24544P1-RELATED"/>
    <property type="match status" value="1"/>
</dbReference>
<accession>A0AAV6U0W9</accession>
<keyword evidence="7" id="KW-1185">Reference proteome</keyword>
<dbReference type="GO" id="GO:0002181">
    <property type="term" value="P:cytoplasmic translation"/>
    <property type="evidence" value="ECO:0007669"/>
    <property type="project" value="TreeGrafter"/>
</dbReference>
<dbReference type="InterPro" id="IPR038526">
    <property type="entry name" value="Ribosomal_eL22_sf"/>
</dbReference>
<evidence type="ECO:0000313" key="6">
    <source>
        <dbReference type="EMBL" id="KAG8177758.1"/>
    </source>
</evidence>
<evidence type="ECO:0000256" key="2">
    <source>
        <dbReference type="ARBA" id="ARBA00022980"/>
    </source>
</evidence>
<dbReference type="AlphaFoldDB" id="A0AAV6U0W9"/>
<name>A0AAV6U0W9_9ARAC</name>
<evidence type="ECO:0000256" key="3">
    <source>
        <dbReference type="ARBA" id="ARBA00023274"/>
    </source>
</evidence>
<comment type="caution">
    <text evidence="6">The sequence shown here is derived from an EMBL/GenBank/DDBJ whole genome shotgun (WGS) entry which is preliminary data.</text>
</comment>
<dbReference type="PANTHER" id="PTHR10064">
    <property type="entry name" value="60S RIBOSOMAL PROTEIN L22"/>
    <property type="match status" value="1"/>
</dbReference>
<dbReference type="Proteomes" id="UP000827092">
    <property type="component" value="Unassembled WGS sequence"/>
</dbReference>
<dbReference type="Gene3D" id="3.30.1360.210">
    <property type="match status" value="1"/>
</dbReference>
<evidence type="ECO:0000256" key="5">
    <source>
        <dbReference type="ARBA" id="ARBA00041214"/>
    </source>
</evidence>
<gene>
    <name evidence="6" type="ORF">JTE90_018987</name>
</gene>
<reference evidence="6 7" key="1">
    <citation type="journal article" date="2022" name="Nat. Ecol. Evol.">
        <title>A masculinizing supergene underlies an exaggerated male reproductive morph in a spider.</title>
        <authorList>
            <person name="Hendrickx F."/>
            <person name="De Corte Z."/>
            <person name="Sonet G."/>
            <person name="Van Belleghem S.M."/>
            <person name="Kostlbacher S."/>
            <person name="Vangestel C."/>
        </authorList>
    </citation>
    <scope>NUCLEOTIDE SEQUENCE [LARGE SCALE GENOMIC DNA]</scope>
    <source>
        <strain evidence="6">W744_W776</strain>
    </source>
</reference>
<evidence type="ECO:0000313" key="7">
    <source>
        <dbReference type="Proteomes" id="UP000827092"/>
    </source>
</evidence>
<dbReference type="InterPro" id="IPR036397">
    <property type="entry name" value="RNaseH_sf"/>
</dbReference>
<dbReference type="GO" id="GO:1990904">
    <property type="term" value="C:ribonucleoprotein complex"/>
    <property type="evidence" value="ECO:0007669"/>
    <property type="project" value="UniProtKB-KW"/>
</dbReference>
<dbReference type="GO" id="GO:0005737">
    <property type="term" value="C:cytoplasm"/>
    <property type="evidence" value="ECO:0007669"/>
    <property type="project" value="UniProtKB-ARBA"/>
</dbReference>